<name>A0A975G725_9BACT</name>
<protein>
    <recommendedName>
        <fullName evidence="4">Transmembrane protein</fullName>
    </recommendedName>
</protein>
<dbReference type="KEGG" id="lamb:KBB96_14125"/>
<organism evidence="2 3">
    <name type="scientific">Luteolibacter ambystomatis</name>
    <dbReference type="NCBI Taxonomy" id="2824561"/>
    <lineage>
        <taxon>Bacteria</taxon>
        <taxon>Pseudomonadati</taxon>
        <taxon>Verrucomicrobiota</taxon>
        <taxon>Verrucomicrobiia</taxon>
        <taxon>Verrucomicrobiales</taxon>
        <taxon>Verrucomicrobiaceae</taxon>
        <taxon>Luteolibacter</taxon>
    </lineage>
</organism>
<dbReference type="EMBL" id="CP073100">
    <property type="protein sequence ID" value="QUE50002.1"/>
    <property type="molecule type" value="Genomic_DNA"/>
</dbReference>
<evidence type="ECO:0000256" key="1">
    <source>
        <dbReference type="SAM" id="Phobius"/>
    </source>
</evidence>
<dbReference type="Proteomes" id="UP000676169">
    <property type="component" value="Chromosome"/>
</dbReference>
<sequence length="176" mass="19385">MESVSGGCLQVVARPLLFISSVWVGSMAGGMAIGAGAAISDPLSHWSVIPEALLMAPLFLLSSWFILNFILVVAGLWFFIRTERDLTTWWRNSAVLFSLMVVLGGRSMVDGWEEVAMWTCWMIGTAVIVAAVVFIERWQSNRRAGELAHIAAFNAQRRAEMESRGIATFDPESSDD</sequence>
<dbReference type="AlphaFoldDB" id="A0A975G725"/>
<reference evidence="2" key="1">
    <citation type="submission" date="2021-04" db="EMBL/GenBank/DDBJ databases">
        <title>Luteolibacter sp. 32A isolated from the skin of an Anderson's salamander (Ambystoma andersonii).</title>
        <authorList>
            <person name="Spergser J."/>
            <person name="Busse H.-J."/>
        </authorList>
    </citation>
    <scope>NUCLEOTIDE SEQUENCE</scope>
    <source>
        <strain evidence="2">32A</strain>
    </source>
</reference>
<feature type="transmembrane region" description="Helical" evidence="1">
    <location>
        <begin position="92"/>
        <end position="109"/>
    </location>
</feature>
<keyword evidence="1" id="KW-0812">Transmembrane</keyword>
<keyword evidence="1" id="KW-1133">Transmembrane helix</keyword>
<evidence type="ECO:0000313" key="2">
    <source>
        <dbReference type="EMBL" id="QUE50002.1"/>
    </source>
</evidence>
<evidence type="ECO:0008006" key="4">
    <source>
        <dbReference type="Google" id="ProtNLM"/>
    </source>
</evidence>
<proteinExistence type="predicted"/>
<evidence type="ECO:0000313" key="3">
    <source>
        <dbReference type="Proteomes" id="UP000676169"/>
    </source>
</evidence>
<dbReference type="RefSeq" id="WP_211630091.1">
    <property type="nucleotide sequence ID" value="NZ_CP073100.1"/>
</dbReference>
<feature type="transmembrane region" description="Helical" evidence="1">
    <location>
        <begin position="59"/>
        <end position="80"/>
    </location>
</feature>
<accession>A0A975G725</accession>
<keyword evidence="3" id="KW-1185">Reference proteome</keyword>
<keyword evidence="1" id="KW-0472">Membrane</keyword>
<gene>
    <name evidence="2" type="ORF">KBB96_14125</name>
</gene>
<feature type="transmembrane region" description="Helical" evidence="1">
    <location>
        <begin position="16"/>
        <end position="39"/>
    </location>
</feature>
<feature type="transmembrane region" description="Helical" evidence="1">
    <location>
        <begin position="115"/>
        <end position="135"/>
    </location>
</feature>